<feature type="compositionally biased region" description="Basic residues" evidence="1">
    <location>
        <begin position="544"/>
        <end position="559"/>
    </location>
</feature>
<evidence type="ECO:0000313" key="3">
    <source>
        <dbReference type="Proteomes" id="UP000313359"/>
    </source>
</evidence>
<feature type="region of interest" description="Disordered" evidence="1">
    <location>
        <begin position="592"/>
        <end position="640"/>
    </location>
</feature>
<evidence type="ECO:0000256" key="1">
    <source>
        <dbReference type="SAM" id="MobiDB-lite"/>
    </source>
</evidence>
<dbReference type="AlphaFoldDB" id="A0A5C2RQR4"/>
<proteinExistence type="predicted"/>
<sequence length="640" mass="71145">MFEEASQKGAVPQTTMARAMRTRGELNQVSELWHNARRRFHEAALSVVTERGRSRYTDGTAEEQAVFNHARAGLLLQDATARMLEPYVGSSSNLPLPGIIAFFEINPSSELAAAAHVMALQLCIEQLKLQKSAVEALLSDFIMIIATVSIGLCRTTSPGWNTDFSSYFRVIPARNTIRAYTDLSCVQCEMSLVIRLGWRCKSSGVLYNQRERVRTQSIDTGSYCKNAIVEKDPLSEPPPRPSRAETLQCLKRGEQRLGRRRWSFRESPALDRSVEPTRPWNSLSRTASAAMKAPGAPNAGRTTQEDCVLLGDENDTGQEIQPRPYPGLMVGKYIPIAQTGREDRTIHRKAPRRAPGVRRSSVGNVRAEKAAVHLALLSLPFVIGCVDRNGPQAFNLPGEHHEDVNVPFPTEINRIWRRSANVADRGVVIWRNRKAHGRRASHSVKPSNTGSGRAYRCRGSQEALAPELAHQTLENRGRNRATGIRNTGLSTRVNMSCNDECERAVKAIDRRAIDDEEDVGTGGDERDSNIGDGLAVGVETQLRRHERRQRRLRRRRGGALKRNEGRSLASIADGDGNSKAVIIRCLRDAGSDGNVVQHRSERRERGQRQRRERIGNEHAGDDDGGGSKRHGFAIRDLALH</sequence>
<feature type="compositionally biased region" description="Basic and acidic residues" evidence="1">
    <location>
        <begin position="598"/>
        <end position="621"/>
    </location>
</feature>
<protein>
    <submittedName>
        <fullName evidence="2">Uncharacterized protein</fullName>
    </submittedName>
</protein>
<gene>
    <name evidence="2" type="ORF">L227DRAFT_568556</name>
</gene>
<dbReference type="Proteomes" id="UP000313359">
    <property type="component" value="Unassembled WGS sequence"/>
</dbReference>
<dbReference type="EMBL" id="ML122356">
    <property type="protein sequence ID" value="RPD52506.1"/>
    <property type="molecule type" value="Genomic_DNA"/>
</dbReference>
<evidence type="ECO:0000313" key="2">
    <source>
        <dbReference type="EMBL" id="RPD52506.1"/>
    </source>
</evidence>
<name>A0A5C2RQR4_9APHY</name>
<feature type="region of interest" description="Disordered" evidence="1">
    <location>
        <begin position="515"/>
        <end position="562"/>
    </location>
</feature>
<organism evidence="2 3">
    <name type="scientific">Lentinus tigrinus ALCF2SS1-6</name>
    <dbReference type="NCBI Taxonomy" id="1328759"/>
    <lineage>
        <taxon>Eukaryota</taxon>
        <taxon>Fungi</taxon>
        <taxon>Dikarya</taxon>
        <taxon>Basidiomycota</taxon>
        <taxon>Agaricomycotina</taxon>
        <taxon>Agaricomycetes</taxon>
        <taxon>Polyporales</taxon>
        <taxon>Polyporaceae</taxon>
        <taxon>Lentinus</taxon>
    </lineage>
</organism>
<keyword evidence="3" id="KW-1185">Reference proteome</keyword>
<reference evidence="2" key="1">
    <citation type="journal article" date="2018" name="Genome Biol. Evol.">
        <title>Genomics and development of Lentinus tigrinus, a white-rot wood-decaying mushroom with dimorphic fruiting bodies.</title>
        <authorList>
            <person name="Wu B."/>
            <person name="Xu Z."/>
            <person name="Knudson A."/>
            <person name="Carlson A."/>
            <person name="Chen N."/>
            <person name="Kovaka S."/>
            <person name="LaButti K."/>
            <person name="Lipzen A."/>
            <person name="Pennachio C."/>
            <person name="Riley R."/>
            <person name="Schakwitz W."/>
            <person name="Umezawa K."/>
            <person name="Ohm R.A."/>
            <person name="Grigoriev I.V."/>
            <person name="Nagy L.G."/>
            <person name="Gibbons J."/>
            <person name="Hibbett D."/>
        </authorList>
    </citation>
    <scope>NUCLEOTIDE SEQUENCE [LARGE SCALE GENOMIC DNA]</scope>
    <source>
        <strain evidence="2">ALCF2SS1-6</strain>
    </source>
</reference>
<accession>A0A5C2RQR4</accession>